<dbReference type="Proteomes" id="UP001480595">
    <property type="component" value="Unassembled WGS sequence"/>
</dbReference>
<dbReference type="Pfam" id="PF06985">
    <property type="entry name" value="HET"/>
    <property type="match status" value="1"/>
</dbReference>
<evidence type="ECO:0000313" key="3">
    <source>
        <dbReference type="Proteomes" id="UP001480595"/>
    </source>
</evidence>
<gene>
    <name evidence="2" type="ORF">PG994_013718</name>
</gene>
<dbReference type="PANTHER" id="PTHR24148:SF73">
    <property type="entry name" value="HET DOMAIN PROTEIN (AFU_ORTHOLOGUE AFUA_8G01020)"/>
    <property type="match status" value="1"/>
</dbReference>
<accession>A0ABR1TB91</accession>
<feature type="domain" description="Heterokaryon incompatibility" evidence="1">
    <location>
        <begin position="47"/>
        <end position="119"/>
    </location>
</feature>
<keyword evidence="3" id="KW-1185">Reference proteome</keyword>
<protein>
    <recommendedName>
        <fullName evidence="1">Heterokaryon incompatibility domain-containing protein</fullName>
    </recommendedName>
</protein>
<reference evidence="2 3" key="1">
    <citation type="submission" date="2023-01" db="EMBL/GenBank/DDBJ databases">
        <title>Analysis of 21 Apiospora genomes using comparative genomics revels a genus with tremendous synthesis potential of carbohydrate active enzymes and secondary metabolites.</title>
        <authorList>
            <person name="Sorensen T."/>
        </authorList>
    </citation>
    <scope>NUCLEOTIDE SEQUENCE [LARGE SCALE GENOMIC DNA]</scope>
    <source>
        <strain evidence="2 3">CBS 135458</strain>
    </source>
</reference>
<dbReference type="RefSeq" id="XP_066710088.1">
    <property type="nucleotide sequence ID" value="XM_066865127.1"/>
</dbReference>
<dbReference type="InterPro" id="IPR052895">
    <property type="entry name" value="HetReg/Transcr_Mod"/>
</dbReference>
<evidence type="ECO:0000259" key="1">
    <source>
        <dbReference type="Pfam" id="PF06985"/>
    </source>
</evidence>
<organism evidence="2 3">
    <name type="scientific">Apiospora phragmitis</name>
    <dbReference type="NCBI Taxonomy" id="2905665"/>
    <lineage>
        <taxon>Eukaryota</taxon>
        <taxon>Fungi</taxon>
        <taxon>Dikarya</taxon>
        <taxon>Ascomycota</taxon>
        <taxon>Pezizomycotina</taxon>
        <taxon>Sordariomycetes</taxon>
        <taxon>Xylariomycetidae</taxon>
        <taxon>Amphisphaeriales</taxon>
        <taxon>Apiosporaceae</taxon>
        <taxon>Apiospora</taxon>
    </lineage>
</organism>
<sequence length="446" mass="50701">MPQAYRHQPLASEDRIRLVDLLPAWKRDTPIRCRIRQVRLEDARDKYDALSYVWGAREGSVPIACDGYELLVTPNCYDAIIELRHGTRVRPLWIDSICINQSAATCSTKERNHQVKLMGRSLLTAPKPCGLHDKIYGLYAIFEEMDIQLPDPDYGQPIHEVLEEVTRAIISSQQSIKLVTSERAGHELPQLPSWIPMLLTPRPDPVSFPDTMGYLGGRLYSSSRGSKTYISAKKKKSELDAKGRRIGILQTKIGCSIDQTAEMADMKEFRLFLQACQEYCQSWSAVPLNVVEILKHLTFRDAAMHYTRHILFWHDIMLYPHCRIVPPQQIVDDTICGNQEDPLTVVCDYLCNGQSPNSKLAREIQTELNRDSNWAFVRTDNGYGGRAYRTCETGDEVWLLAGATNPVILRPTGAGFQYIAPAYLRGMMEGELWPDDEEDLEILTLV</sequence>
<dbReference type="EMBL" id="JAQQWL010000013">
    <property type="protein sequence ID" value="KAK8043235.1"/>
    <property type="molecule type" value="Genomic_DNA"/>
</dbReference>
<dbReference type="InterPro" id="IPR010730">
    <property type="entry name" value="HET"/>
</dbReference>
<proteinExistence type="predicted"/>
<dbReference type="PANTHER" id="PTHR24148">
    <property type="entry name" value="ANKYRIN REPEAT DOMAIN-CONTAINING PROTEIN 39 HOMOLOG-RELATED"/>
    <property type="match status" value="1"/>
</dbReference>
<name>A0ABR1TB91_9PEZI</name>
<comment type="caution">
    <text evidence="2">The sequence shown here is derived from an EMBL/GenBank/DDBJ whole genome shotgun (WGS) entry which is preliminary data.</text>
</comment>
<dbReference type="GeneID" id="92098190"/>
<dbReference type="Pfam" id="PF26639">
    <property type="entry name" value="Het-6_barrel"/>
    <property type="match status" value="1"/>
</dbReference>
<evidence type="ECO:0000313" key="2">
    <source>
        <dbReference type="EMBL" id="KAK8043235.1"/>
    </source>
</evidence>